<keyword evidence="4" id="KW-1185">Reference proteome</keyword>
<reference evidence="3" key="2">
    <citation type="submission" date="2020-08" db="EMBL/GenBank/DDBJ databases">
        <title>Plant Genome Project.</title>
        <authorList>
            <person name="Zhang R.-G."/>
        </authorList>
    </citation>
    <scope>NUCLEOTIDE SEQUENCE</scope>
    <source>
        <strain evidence="3">Huo1</strain>
        <tissue evidence="3">Leaf</tissue>
    </source>
</reference>
<feature type="coiled-coil region" evidence="2">
    <location>
        <begin position="99"/>
        <end position="133"/>
    </location>
</feature>
<dbReference type="GO" id="GO:0000724">
    <property type="term" value="P:double-strand break repair via homologous recombination"/>
    <property type="evidence" value="ECO:0007669"/>
    <property type="project" value="TreeGrafter"/>
</dbReference>
<dbReference type="PANTHER" id="PTHR45916">
    <property type="entry name" value="STRUCTURAL MAINTENANCE OF CHROMOSOMES PROTEIN 5"/>
    <property type="match status" value="1"/>
</dbReference>
<dbReference type="GO" id="GO:0030915">
    <property type="term" value="C:Smc5-Smc6 complex"/>
    <property type="evidence" value="ECO:0007669"/>
    <property type="project" value="TreeGrafter"/>
</dbReference>
<organism evidence="3">
    <name type="scientific">Salvia splendens</name>
    <name type="common">Scarlet sage</name>
    <dbReference type="NCBI Taxonomy" id="180675"/>
    <lineage>
        <taxon>Eukaryota</taxon>
        <taxon>Viridiplantae</taxon>
        <taxon>Streptophyta</taxon>
        <taxon>Embryophyta</taxon>
        <taxon>Tracheophyta</taxon>
        <taxon>Spermatophyta</taxon>
        <taxon>Magnoliopsida</taxon>
        <taxon>eudicotyledons</taxon>
        <taxon>Gunneridae</taxon>
        <taxon>Pentapetalae</taxon>
        <taxon>asterids</taxon>
        <taxon>lamiids</taxon>
        <taxon>Lamiales</taxon>
        <taxon>Lamiaceae</taxon>
        <taxon>Nepetoideae</taxon>
        <taxon>Mentheae</taxon>
        <taxon>Salviinae</taxon>
        <taxon>Salvia</taxon>
        <taxon>Salvia subgen. Calosphace</taxon>
        <taxon>core Calosphace</taxon>
    </lineage>
</organism>
<evidence type="ECO:0000313" key="4">
    <source>
        <dbReference type="Proteomes" id="UP000298416"/>
    </source>
</evidence>
<dbReference type="GO" id="GO:0003697">
    <property type="term" value="F:single-stranded DNA binding"/>
    <property type="evidence" value="ECO:0007669"/>
    <property type="project" value="TreeGrafter"/>
</dbReference>
<accession>A0A8X8ZLQ5</accession>
<reference evidence="3" key="1">
    <citation type="submission" date="2018-01" db="EMBL/GenBank/DDBJ databases">
        <authorList>
            <person name="Mao J.F."/>
        </authorList>
    </citation>
    <scope>NUCLEOTIDE SEQUENCE</scope>
    <source>
        <strain evidence="3">Huo1</strain>
        <tissue evidence="3">Leaf</tissue>
    </source>
</reference>
<evidence type="ECO:0000256" key="2">
    <source>
        <dbReference type="SAM" id="Coils"/>
    </source>
</evidence>
<dbReference type="Proteomes" id="UP000298416">
    <property type="component" value="Unassembled WGS sequence"/>
</dbReference>
<evidence type="ECO:0000313" key="3">
    <source>
        <dbReference type="EMBL" id="KAG6408569.1"/>
    </source>
</evidence>
<name>A0A8X8ZLQ5_SALSN</name>
<dbReference type="AlphaFoldDB" id="A0A8X8ZLQ5"/>
<dbReference type="EMBL" id="PNBA02000011">
    <property type="protein sequence ID" value="KAG6408569.1"/>
    <property type="molecule type" value="Genomic_DNA"/>
</dbReference>
<proteinExistence type="predicted"/>
<sequence>MSTCKRFRSIAPQYIKDMESNAKQQEKLALQASLFFDNCKSGSDNCRKELQDAKRYAESVAIITPELQQAFLEMPTTVEELEAAIQDTITQPNGILFLNHNILEEYENRQRKIEALTNKQEADVKELKSLLDEIDALKVKSWINIKAFCNFNFMSSICRSVLFQPFSTSLTNCPFRVVDEINQVWSGGEN</sequence>
<dbReference type="PANTHER" id="PTHR45916:SF1">
    <property type="entry name" value="STRUCTURAL MAINTENANCE OF CHROMOSOMES PROTEIN 5"/>
    <property type="match status" value="1"/>
</dbReference>
<evidence type="ECO:0000256" key="1">
    <source>
        <dbReference type="ARBA" id="ARBA00023054"/>
    </source>
</evidence>
<keyword evidence="1 2" id="KW-0175">Coiled coil</keyword>
<protein>
    <submittedName>
        <fullName evidence="3">Uncharacterized protein</fullName>
    </submittedName>
</protein>
<dbReference type="GO" id="GO:0005634">
    <property type="term" value="C:nucleus"/>
    <property type="evidence" value="ECO:0007669"/>
    <property type="project" value="TreeGrafter"/>
</dbReference>
<comment type="caution">
    <text evidence="3">The sequence shown here is derived from an EMBL/GenBank/DDBJ whole genome shotgun (WGS) entry which is preliminary data.</text>
</comment>
<gene>
    <name evidence="3" type="ORF">SASPL_131584</name>
</gene>